<evidence type="ECO:0000313" key="1">
    <source>
        <dbReference type="EMBL" id="MED6170360.1"/>
    </source>
</evidence>
<dbReference type="EMBL" id="JASCZI010151159">
    <property type="protein sequence ID" value="MED6170360.1"/>
    <property type="molecule type" value="Genomic_DNA"/>
</dbReference>
<keyword evidence="2" id="KW-1185">Reference proteome</keyword>
<organism evidence="1 2">
    <name type="scientific">Stylosanthes scabra</name>
    <dbReference type="NCBI Taxonomy" id="79078"/>
    <lineage>
        <taxon>Eukaryota</taxon>
        <taxon>Viridiplantae</taxon>
        <taxon>Streptophyta</taxon>
        <taxon>Embryophyta</taxon>
        <taxon>Tracheophyta</taxon>
        <taxon>Spermatophyta</taxon>
        <taxon>Magnoliopsida</taxon>
        <taxon>eudicotyledons</taxon>
        <taxon>Gunneridae</taxon>
        <taxon>Pentapetalae</taxon>
        <taxon>rosids</taxon>
        <taxon>fabids</taxon>
        <taxon>Fabales</taxon>
        <taxon>Fabaceae</taxon>
        <taxon>Papilionoideae</taxon>
        <taxon>50 kb inversion clade</taxon>
        <taxon>dalbergioids sensu lato</taxon>
        <taxon>Dalbergieae</taxon>
        <taxon>Pterocarpus clade</taxon>
        <taxon>Stylosanthes</taxon>
    </lineage>
</organism>
<protein>
    <submittedName>
        <fullName evidence="1">Uncharacterized protein</fullName>
    </submittedName>
</protein>
<gene>
    <name evidence="1" type="ORF">PIB30_116823</name>
</gene>
<sequence>MSPTSTLTSLCEDADSGDNGLSTISVTDYIPHVQGDKYRVGCTTYIEDPKSHVMPLRNTITEQCVGLYTDPSIAPCSSISSSSMGSTLEHEKAFTGNLLGSNSGLIEEAGGSQSPQSNWQIPFDENTGPIPRWSLTESFGLEFESDYSTPLFGGETDNAIPEIYPDLFTSNGELKDQSVQQKFSKQPTDAQSQYAPGFDTDYKLPREESVSYPLTAKHALLDGEENLKKVDSFSRWITKELAEVDDLHLQTSPGISWSTDECGHVIDDTSLNPSLSQDQLFSINDFSPKWTYADSEIERANSCCSCLHGCSSWSIDRSKSRISFW</sequence>
<accession>A0ABU6VD38</accession>
<name>A0ABU6VD38_9FABA</name>
<dbReference type="Proteomes" id="UP001341840">
    <property type="component" value="Unassembled WGS sequence"/>
</dbReference>
<reference evidence="1 2" key="1">
    <citation type="journal article" date="2023" name="Plants (Basel)">
        <title>Bridging the Gap: Combining Genomics and Transcriptomics Approaches to Understand Stylosanthes scabra, an Orphan Legume from the Brazilian Caatinga.</title>
        <authorList>
            <person name="Ferreira-Neto J.R.C."/>
            <person name="da Silva M.D."/>
            <person name="Binneck E."/>
            <person name="de Melo N.F."/>
            <person name="da Silva R.H."/>
            <person name="de Melo A.L.T.M."/>
            <person name="Pandolfi V."/>
            <person name="Bustamante F.O."/>
            <person name="Brasileiro-Vidal A.C."/>
            <person name="Benko-Iseppon A.M."/>
        </authorList>
    </citation>
    <scope>NUCLEOTIDE SEQUENCE [LARGE SCALE GENOMIC DNA]</scope>
    <source>
        <tissue evidence="1">Leaves</tissue>
    </source>
</reference>
<dbReference type="PANTHER" id="PTHR23335:SF29">
    <property type="entry name" value="CALMODULIN-BINDING TRANSCRIPTION ACTIVATOR 1"/>
    <property type="match status" value="1"/>
</dbReference>
<comment type="caution">
    <text evidence="1">The sequence shown here is derived from an EMBL/GenBank/DDBJ whole genome shotgun (WGS) entry which is preliminary data.</text>
</comment>
<evidence type="ECO:0000313" key="2">
    <source>
        <dbReference type="Proteomes" id="UP001341840"/>
    </source>
</evidence>
<proteinExistence type="predicted"/>
<dbReference type="PANTHER" id="PTHR23335">
    <property type="entry name" value="CALMODULIN-BINDING TRANSCRIPTION ACTIVATOR CAMTA"/>
    <property type="match status" value="1"/>
</dbReference>